<dbReference type="EMBL" id="SNZF01000007">
    <property type="protein sequence ID" value="TDR35897.1"/>
    <property type="molecule type" value="Genomic_DNA"/>
</dbReference>
<dbReference type="AlphaFoldDB" id="A0A011ULL6"/>
<dbReference type="InterPro" id="IPR043429">
    <property type="entry name" value="ArtM/GltK/GlnP/TcyL/YhdX-like"/>
</dbReference>
<dbReference type="Gene3D" id="1.10.3720.10">
    <property type="entry name" value="MetI-like"/>
    <property type="match status" value="1"/>
</dbReference>
<dbReference type="PATRIC" id="fig|69279.3.peg.2480"/>
<evidence type="ECO:0000256" key="5">
    <source>
        <dbReference type="ARBA" id="ARBA00022519"/>
    </source>
</evidence>
<keyword evidence="7 9" id="KW-1133">Transmembrane helix</keyword>
<evidence type="ECO:0000256" key="3">
    <source>
        <dbReference type="ARBA" id="ARBA00022448"/>
    </source>
</evidence>
<dbReference type="NCBIfam" id="TIGR01726">
    <property type="entry name" value="HEQRo_perm_3TM"/>
    <property type="match status" value="1"/>
</dbReference>
<dbReference type="Proteomes" id="UP000019849">
    <property type="component" value="Unassembled WGS sequence"/>
</dbReference>
<feature type="transmembrane region" description="Helical" evidence="9">
    <location>
        <begin position="63"/>
        <end position="81"/>
    </location>
</feature>
<comment type="subcellular location">
    <subcellularLocation>
        <location evidence="1">Cell inner membrane</location>
        <topology evidence="1">Multi-pass membrane protein</topology>
    </subcellularLocation>
    <subcellularLocation>
        <location evidence="9">Cell membrane</location>
        <topology evidence="9">Multi-pass membrane protein</topology>
    </subcellularLocation>
</comment>
<sequence>MAFFSTLAGMYGEHWRELLSGLWLALALVAASCGLGFLAALPISLGCSSESKWLRWPAQAFSVVFRGSPLYVQVFLVYFGLPAAMLELYGGNVGALRQSMWWPLLSSPFLLVLVAFTLNNAAYMAEDLRGGLQSVPRGLQEAALAQGMGYWLIQRRIVLPLAFRQALPALFNEVIFTFKATAIASTVTLLDLMGVGNRIFSRTYDVTAYIAIAVIYLIVVAIMARLFGQLERHLSRHLPGAS</sequence>
<reference evidence="12 14" key="2">
    <citation type="submission" date="2019-03" db="EMBL/GenBank/DDBJ databases">
        <title>Genomic Encyclopedia of Type Strains, Phase IV (KMG-IV): sequencing the most valuable type-strain genomes for metagenomic binning, comparative biology and taxonomic classification.</title>
        <authorList>
            <person name="Goeker M."/>
        </authorList>
    </citation>
    <scope>NUCLEOTIDE SEQUENCE [LARGE SCALE GENOMIC DNA]</scope>
    <source>
        <strain evidence="12 14">DSM 11603</strain>
    </source>
</reference>
<dbReference type="EMBL" id="JENY01000015">
    <property type="protein sequence ID" value="EXL06793.1"/>
    <property type="molecule type" value="Genomic_DNA"/>
</dbReference>
<dbReference type="GO" id="GO:0006865">
    <property type="term" value="P:amino acid transport"/>
    <property type="evidence" value="ECO:0007669"/>
    <property type="project" value="TreeGrafter"/>
</dbReference>
<proteinExistence type="inferred from homology"/>
<dbReference type="Proteomes" id="UP000294958">
    <property type="component" value="Unassembled WGS sequence"/>
</dbReference>
<dbReference type="InterPro" id="IPR010065">
    <property type="entry name" value="AA_ABC_transptr_permease_3TM"/>
</dbReference>
<evidence type="ECO:0000256" key="1">
    <source>
        <dbReference type="ARBA" id="ARBA00004429"/>
    </source>
</evidence>
<feature type="transmembrane region" description="Helical" evidence="9">
    <location>
        <begin position="20"/>
        <end position="43"/>
    </location>
</feature>
<dbReference type="PANTHER" id="PTHR30614:SF10">
    <property type="entry name" value="ARGININE ABC TRANSPORTER PERMEASE PROTEIN ARTM"/>
    <property type="match status" value="1"/>
</dbReference>
<feature type="transmembrane region" description="Helical" evidence="9">
    <location>
        <begin position="101"/>
        <end position="123"/>
    </location>
</feature>
<evidence type="ECO:0000259" key="10">
    <source>
        <dbReference type="PROSITE" id="PS50928"/>
    </source>
</evidence>
<dbReference type="STRING" id="69279.BG36_05475"/>
<dbReference type="CDD" id="cd06261">
    <property type="entry name" value="TM_PBP2"/>
    <property type="match status" value="1"/>
</dbReference>
<dbReference type="Pfam" id="PF00528">
    <property type="entry name" value="BPD_transp_1"/>
    <property type="match status" value="1"/>
</dbReference>
<evidence type="ECO:0000313" key="13">
    <source>
        <dbReference type="Proteomes" id="UP000019849"/>
    </source>
</evidence>
<evidence type="ECO:0000313" key="12">
    <source>
        <dbReference type="EMBL" id="TDR35897.1"/>
    </source>
</evidence>
<comment type="caution">
    <text evidence="11">The sequence shown here is derived from an EMBL/GenBank/DDBJ whole genome shotgun (WGS) entry which is preliminary data.</text>
</comment>
<reference evidence="11 13" key="1">
    <citation type="submission" date="2014-02" db="EMBL/GenBank/DDBJ databases">
        <title>Aquamicrobium defluvii Genome sequencing.</title>
        <authorList>
            <person name="Wang X."/>
        </authorList>
    </citation>
    <scope>NUCLEOTIDE SEQUENCE [LARGE SCALE GENOMIC DNA]</scope>
    <source>
        <strain evidence="11 13">W13Z1</strain>
    </source>
</reference>
<dbReference type="PROSITE" id="PS50928">
    <property type="entry name" value="ABC_TM1"/>
    <property type="match status" value="1"/>
</dbReference>
<dbReference type="eggNOG" id="COG4160">
    <property type="taxonomic scope" value="Bacteria"/>
</dbReference>
<keyword evidence="6 9" id="KW-0812">Transmembrane</keyword>
<accession>A0A011ULL6</accession>
<protein>
    <submittedName>
        <fullName evidence="12">Amino acid ABC transporter membrane protein 2 (PAAT family)</fullName>
    </submittedName>
</protein>
<organism evidence="11 13">
    <name type="scientific">Aquamicrobium defluvii</name>
    <dbReference type="NCBI Taxonomy" id="69279"/>
    <lineage>
        <taxon>Bacteria</taxon>
        <taxon>Pseudomonadati</taxon>
        <taxon>Pseudomonadota</taxon>
        <taxon>Alphaproteobacteria</taxon>
        <taxon>Hyphomicrobiales</taxon>
        <taxon>Phyllobacteriaceae</taxon>
        <taxon>Aquamicrobium</taxon>
    </lineage>
</organism>
<dbReference type="InterPro" id="IPR035906">
    <property type="entry name" value="MetI-like_sf"/>
</dbReference>
<dbReference type="PANTHER" id="PTHR30614">
    <property type="entry name" value="MEMBRANE COMPONENT OF AMINO ACID ABC TRANSPORTER"/>
    <property type="match status" value="1"/>
</dbReference>
<feature type="domain" description="ABC transmembrane type-1" evidence="10">
    <location>
        <begin position="18"/>
        <end position="227"/>
    </location>
</feature>
<comment type="similarity">
    <text evidence="2">Belongs to the binding-protein-dependent transport system permease family. HisMQ subfamily.</text>
</comment>
<dbReference type="RefSeq" id="WP_051520578.1">
    <property type="nucleotide sequence ID" value="NZ_KK073888.1"/>
</dbReference>
<keyword evidence="8 9" id="KW-0472">Membrane</keyword>
<evidence type="ECO:0000256" key="2">
    <source>
        <dbReference type="ARBA" id="ARBA00010072"/>
    </source>
</evidence>
<evidence type="ECO:0000256" key="7">
    <source>
        <dbReference type="ARBA" id="ARBA00022989"/>
    </source>
</evidence>
<keyword evidence="14" id="KW-1185">Reference proteome</keyword>
<dbReference type="OrthoDB" id="4404959at2"/>
<keyword evidence="4" id="KW-1003">Cell membrane</keyword>
<evidence type="ECO:0000313" key="14">
    <source>
        <dbReference type="Proteomes" id="UP000294958"/>
    </source>
</evidence>
<dbReference type="GO" id="GO:0043190">
    <property type="term" value="C:ATP-binding cassette (ABC) transporter complex"/>
    <property type="evidence" value="ECO:0007669"/>
    <property type="project" value="InterPro"/>
</dbReference>
<gene>
    <name evidence="11" type="ORF">BG36_05475</name>
    <name evidence="12" type="ORF">DES43_10765</name>
</gene>
<dbReference type="HOGENOM" id="CLU_019602_1_4_5"/>
<evidence type="ECO:0000256" key="4">
    <source>
        <dbReference type="ARBA" id="ARBA00022475"/>
    </source>
</evidence>
<feature type="transmembrane region" description="Helical" evidence="9">
    <location>
        <begin position="174"/>
        <end position="194"/>
    </location>
</feature>
<keyword evidence="5" id="KW-0997">Cell inner membrane</keyword>
<evidence type="ECO:0000256" key="9">
    <source>
        <dbReference type="RuleBase" id="RU363032"/>
    </source>
</evidence>
<dbReference type="SUPFAM" id="SSF161098">
    <property type="entry name" value="MetI-like"/>
    <property type="match status" value="1"/>
</dbReference>
<feature type="transmembrane region" description="Helical" evidence="9">
    <location>
        <begin position="206"/>
        <end position="227"/>
    </location>
</feature>
<keyword evidence="3 9" id="KW-0813">Transport</keyword>
<evidence type="ECO:0000256" key="8">
    <source>
        <dbReference type="ARBA" id="ARBA00023136"/>
    </source>
</evidence>
<evidence type="ECO:0000256" key="6">
    <source>
        <dbReference type="ARBA" id="ARBA00022692"/>
    </source>
</evidence>
<dbReference type="InterPro" id="IPR000515">
    <property type="entry name" value="MetI-like"/>
</dbReference>
<name>A0A011ULL6_9HYPH</name>
<evidence type="ECO:0000313" key="11">
    <source>
        <dbReference type="EMBL" id="EXL06793.1"/>
    </source>
</evidence>
<dbReference type="GO" id="GO:0022857">
    <property type="term" value="F:transmembrane transporter activity"/>
    <property type="evidence" value="ECO:0007669"/>
    <property type="project" value="InterPro"/>
</dbReference>